<sequence length="404" mass="43871">MTMKEEEALPPRRRLPLRLLLIGLILLAGMLGAYGLKKTAPRAQRVAPQPQARWVAVRPVTLQDAQVEVRGFGQVVAARQIELKAQVAGEVVALHPQFSEGACLPAGTLLVQLDARDYQLALAQREAAVRQAEARLALEEGQQQVARQEWQRYQGSGQPLPESAHLVLRQPQQEQARADLASARAALQQARLELERTAIRLPFDALILRQQVEQGAQLVGQGTVATLVDSGTFEVEVTVPLDALALLDLPRPGHLTGGAEARIERTDRPGGGSARQGQVIALLGELADGRMARLRVAVADPLALRAATPPDWPLLLGDYVAVSLLGRLLPQVAVVPRALLRDGDQLWLLTPQQTLEIRPVEVLWRDQHQVYLRGVVAGEQLVETDLAAPVAGMALRPLAPEDDA</sequence>
<evidence type="ECO:0000256" key="2">
    <source>
        <dbReference type="SAM" id="Coils"/>
    </source>
</evidence>
<keyword evidence="4" id="KW-1185">Reference proteome</keyword>
<dbReference type="GO" id="GO:1990281">
    <property type="term" value="C:efflux pump complex"/>
    <property type="evidence" value="ECO:0007669"/>
    <property type="project" value="TreeGrafter"/>
</dbReference>
<accession>A0A1G6X772</accession>
<dbReference type="RefSeq" id="WP_171906264.1">
    <property type="nucleotide sequence ID" value="NZ_FNAQ01000001.1"/>
</dbReference>
<dbReference type="Gene3D" id="2.40.30.170">
    <property type="match status" value="1"/>
</dbReference>
<dbReference type="Gene3D" id="2.40.50.100">
    <property type="match status" value="1"/>
</dbReference>
<gene>
    <name evidence="3" type="ORF">SAMN05661003_101161</name>
</gene>
<dbReference type="GO" id="GO:0015562">
    <property type="term" value="F:efflux transmembrane transporter activity"/>
    <property type="evidence" value="ECO:0007669"/>
    <property type="project" value="TreeGrafter"/>
</dbReference>
<dbReference type="PANTHER" id="PTHR30469:SF12">
    <property type="entry name" value="MULTIDRUG RESISTANCE PROTEIN MDTA"/>
    <property type="match status" value="1"/>
</dbReference>
<evidence type="ECO:0000256" key="1">
    <source>
        <dbReference type="ARBA" id="ARBA00009477"/>
    </source>
</evidence>
<dbReference type="InterPro" id="IPR006143">
    <property type="entry name" value="RND_pump_MFP"/>
</dbReference>
<feature type="coiled-coil region" evidence="2">
    <location>
        <begin position="115"/>
        <end position="149"/>
    </location>
</feature>
<dbReference type="SUPFAM" id="SSF111369">
    <property type="entry name" value="HlyD-like secretion proteins"/>
    <property type="match status" value="1"/>
</dbReference>
<evidence type="ECO:0000313" key="3">
    <source>
        <dbReference type="EMBL" id="SDD73969.1"/>
    </source>
</evidence>
<dbReference type="Gene3D" id="1.10.287.470">
    <property type="entry name" value="Helix hairpin bin"/>
    <property type="match status" value="1"/>
</dbReference>
<reference evidence="4" key="1">
    <citation type="submission" date="2016-10" db="EMBL/GenBank/DDBJ databases">
        <authorList>
            <person name="Varghese N."/>
            <person name="Submissions S."/>
        </authorList>
    </citation>
    <scope>NUCLEOTIDE SEQUENCE [LARGE SCALE GENOMIC DNA]</scope>
    <source>
        <strain evidence="4">DSM 8987</strain>
    </source>
</reference>
<dbReference type="STRING" id="57664.SAMN05661003_101161"/>
<proteinExistence type="inferred from homology"/>
<feature type="coiled-coil region" evidence="2">
    <location>
        <begin position="173"/>
        <end position="200"/>
    </location>
</feature>
<dbReference type="PANTHER" id="PTHR30469">
    <property type="entry name" value="MULTIDRUG RESISTANCE PROTEIN MDTA"/>
    <property type="match status" value="1"/>
</dbReference>
<name>A0A1G6X772_9BACT</name>
<protein>
    <submittedName>
        <fullName evidence="3">RND family efflux transporter, MFP subunit</fullName>
    </submittedName>
</protein>
<organism evidence="3 4">
    <name type="scientific">Desulfuromonas thiophila</name>
    <dbReference type="NCBI Taxonomy" id="57664"/>
    <lineage>
        <taxon>Bacteria</taxon>
        <taxon>Pseudomonadati</taxon>
        <taxon>Thermodesulfobacteriota</taxon>
        <taxon>Desulfuromonadia</taxon>
        <taxon>Desulfuromonadales</taxon>
        <taxon>Desulfuromonadaceae</taxon>
        <taxon>Desulfuromonas</taxon>
    </lineage>
</organism>
<dbReference type="AlphaFoldDB" id="A0A1G6X772"/>
<dbReference type="NCBIfam" id="TIGR01730">
    <property type="entry name" value="RND_mfp"/>
    <property type="match status" value="1"/>
</dbReference>
<dbReference type="EMBL" id="FNAQ01000001">
    <property type="protein sequence ID" value="SDD73969.1"/>
    <property type="molecule type" value="Genomic_DNA"/>
</dbReference>
<comment type="similarity">
    <text evidence="1">Belongs to the membrane fusion protein (MFP) (TC 8.A.1) family.</text>
</comment>
<dbReference type="Proteomes" id="UP000243205">
    <property type="component" value="Unassembled WGS sequence"/>
</dbReference>
<evidence type="ECO:0000313" key="4">
    <source>
        <dbReference type="Proteomes" id="UP000243205"/>
    </source>
</evidence>
<keyword evidence="2" id="KW-0175">Coiled coil</keyword>